<dbReference type="CDD" id="cd02947">
    <property type="entry name" value="TRX_family"/>
    <property type="match status" value="1"/>
</dbReference>
<feature type="domain" description="Thioredoxin" evidence="1">
    <location>
        <begin position="51"/>
        <end position="130"/>
    </location>
</feature>
<comment type="caution">
    <text evidence="2">The sequence shown here is derived from an EMBL/GenBank/DDBJ whole genome shotgun (WGS) entry which is preliminary data.</text>
</comment>
<dbReference type="SUPFAM" id="SSF52833">
    <property type="entry name" value="Thioredoxin-like"/>
    <property type="match status" value="1"/>
</dbReference>
<sequence length="148" mass="15349">MDPLLALGAVATLVAGTSLLGLVLKRREGRATAAKGERADAAELDLDALPARATLLQFSSEFCARCPGTARALGEIAATDGDLAHVELDVATHLELASRFHVTQTPTVVVLDGDGNALQRFAGAPMRADVTAALPPSIEHPRTPCVTT</sequence>
<proteinExistence type="predicted"/>
<accession>A0A9W6FPR2</accession>
<organism evidence="2 3">
    <name type="scientific">Agromyces rhizosphaerae</name>
    <dbReference type="NCBI Taxonomy" id="88374"/>
    <lineage>
        <taxon>Bacteria</taxon>
        <taxon>Bacillati</taxon>
        <taxon>Actinomycetota</taxon>
        <taxon>Actinomycetes</taxon>
        <taxon>Micrococcales</taxon>
        <taxon>Microbacteriaceae</taxon>
        <taxon>Agromyces</taxon>
    </lineage>
</organism>
<dbReference type="Gene3D" id="3.40.30.10">
    <property type="entry name" value="Glutaredoxin"/>
    <property type="match status" value="1"/>
</dbReference>
<keyword evidence="3" id="KW-1185">Reference proteome</keyword>
<gene>
    <name evidence="2" type="ORF">ARHIZOSPH14_00590</name>
</gene>
<dbReference type="AlphaFoldDB" id="A0A9W6FPR2"/>
<dbReference type="RefSeq" id="WP_281881791.1">
    <property type="nucleotide sequence ID" value="NZ_BSDP01000001.1"/>
</dbReference>
<evidence type="ECO:0000313" key="3">
    <source>
        <dbReference type="Proteomes" id="UP001144396"/>
    </source>
</evidence>
<dbReference type="InterPro" id="IPR013766">
    <property type="entry name" value="Thioredoxin_domain"/>
</dbReference>
<reference evidence="2" key="1">
    <citation type="submission" date="2022-12" db="EMBL/GenBank/DDBJ databases">
        <title>Reference genome sequencing for broad-spectrum identification of bacterial and archaeal isolates by mass spectrometry.</title>
        <authorList>
            <person name="Sekiguchi Y."/>
            <person name="Tourlousse D.M."/>
        </authorList>
    </citation>
    <scope>NUCLEOTIDE SEQUENCE</scope>
    <source>
        <strain evidence="2">14</strain>
    </source>
</reference>
<evidence type="ECO:0000259" key="1">
    <source>
        <dbReference type="Pfam" id="PF00085"/>
    </source>
</evidence>
<dbReference type="InterPro" id="IPR036249">
    <property type="entry name" value="Thioredoxin-like_sf"/>
</dbReference>
<protein>
    <submittedName>
        <fullName evidence="2">Thiol reductase thioredoxin</fullName>
    </submittedName>
</protein>
<dbReference type="Proteomes" id="UP001144396">
    <property type="component" value="Unassembled WGS sequence"/>
</dbReference>
<name>A0A9W6FPR2_9MICO</name>
<dbReference type="Pfam" id="PF00085">
    <property type="entry name" value="Thioredoxin"/>
    <property type="match status" value="1"/>
</dbReference>
<dbReference type="EMBL" id="BSDP01000001">
    <property type="protein sequence ID" value="GLI25817.1"/>
    <property type="molecule type" value="Genomic_DNA"/>
</dbReference>
<evidence type="ECO:0000313" key="2">
    <source>
        <dbReference type="EMBL" id="GLI25817.1"/>
    </source>
</evidence>